<sequence length="62" mass="6903">MKHRHVAKFLLVSASFLALEMSVARADEMVRNKIASNVTSAQRVANARQVGGNRNTLRRLPN</sequence>
<evidence type="ECO:0000256" key="1">
    <source>
        <dbReference type="SAM" id="SignalP"/>
    </source>
</evidence>
<accession>A0A0G3ERS7</accession>
<dbReference type="EMBL" id="CP011568">
    <property type="protein sequence ID" value="AKJ69793.1"/>
    <property type="molecule type" value="Genomic_DNA"/>
</dbReference>
<name>A0A0G3ERS7_9BURK</name>
<organism evidence="2 3">
    <name type="scientific">Pandoraea thiooxydans</name>
    <dbReference type="NCBI Taxonomy" id="445709"/>
    <lineage>
        <taxon>Bacteria</taxon>
        <taxon>Pseudomonadati</taxon>
        <taxon>Pseudomonadota</taxon>
        <taxon>Betaproteobacteria</taxon>
        <taxon>Burkholderiales</taxon>
        <taxon>Burkholderiaceae</taxon>
        <taxon>Pandoraea</taxon>
    </lineage>
</organism>
<proteinExistence type="predicted"/>
<dbReference type="KEGG" id="ptx:ABW99_17865"/>
<protein>
    <submittedName>
        <fullName evidence="2">Uncharacterized protein</fullName>
    </submittedName>
</protein>
<dbReference type="Proteomes" id="UP000036700">
    <property type="component" value="Chromosome"/>
</dbReference>
<keyword evidence="1" id="KW-0732">Signal</keyword>
<feature type="signal peptide" evidence="1">
    <location>
        <begin position="1"/>
        <end position="26"/>
    </location>
</feature>
<gene>
    <name evidence="2" type="ORF">ABW99_17865</name>
</gene>
<dbReference type="PATRIC" id="fig|445709.3.peg.3772"/>
<keyword evidence="3" id="KW-1185">Reference proteome</keyword>
<reference evidence="3" key="1">
    <citation type="submission" date="2015-06" db="EMBL/GenBank/DDBJ databases">
        <authorList>
            <person name="Lim Y.L."/>
            <person name="Ee R."/>
            <person name="Yong D."/>
            <person name="How K.Y."/>
            <person name="Yin W.F."/>
            <person name="Chan K.G."/>
        </authorList>
    </citation>
    <scope>NUCLEOTIDE SEQUENCE [LARGE SCALE GENOMIC DNA]</scope>
    <source>
        <strain evidence="3">DSM 25325</strain>
    </source>
</reference>
<dbReference type="OrthoDB" id="8943465at2"/>
<evidence type="ECO:0000313" key="2">
    <source>
        <dbReference type="EMBL" id="AKJ69793.1"/>
    </source>
</evidence>
<dbReference type="AlphaFoldDB" id="A0A0G3ERS7"/>
<dbReference type="RefSeq" id="WP_047215702.1">
    <property type="nucleotide sequence ID" value="NZ_CP011568.3"/>
</dbReference>
<evidence type="ECO:0000313" key="3">
    <source>
        <dbReference type="Proteomes" id="UP000036700"/>
    </source>
</evidence>
<feature type="chain" id="PRO_5002553339" evidence="1">
    <location>
        <begin position="27"/>
        <end position="62"/>
    </location>
</feature>